<protein>
    <submittedName>
        <fullName evidence="1">Uncharacterized protein</fullName>
    </submittedName>
</protein>
<sequence length="61" mass="6889">MRMRKGDIDMARIPRILINSIAGGTVYHIMSRTALDGFPMKDGHPSYHPKSSLHFFDGTSR</sequence>
<evidence type="ECO:0000313" key="2">
    <source>
        <dbReference type="Proteomes" id="UP000191931"/>
    </source>
</evidence>
<gene>
    <name evidence="1" type="ORF">MTBBW1_2840003</name>
</gene>
<reference evidence="1 2" key="1">
    <citation type="submission" date="2017-03" db="EMBL/GenBank/DDBJ databases">
        <authorList>
            <person name="Afonso C.L."/>
            <person name="Miller P.J."/>
            <person name="Scott M.A."/>
            <person name="Spackman E."/>
            <person name="Goraichik I."/>
            <person name="Dimitrov K.M."/>
            <person name="Suarez D.L."/>
            <person name="Swayne D.E."/>
        </authorList>
    </citation>
    <scope>NUCLEOTIDE SEQUENCE [LARGE SCALE GENOMIC DNA]</scope>
    <source>
        <strain evidence="1">PRJEB14757</strain>
    </source>
</reference>
<dbReference type="AlphaFoldDB" id="A0A1W1HFP1"/>
<organism evidence="1 2">
    <name type="scientific">Desulfamplus magnetovallimortis</name>
    <dbReference type="NCBI Taxonomy" id="1246637"/>
    <lineage>
        <taxon>Bacteria</taxon>
        <taxon>Pseudomonadati</taxon>
        <taxon>Thermodesulfobacteriota</taxon>
        <taxon>Desulfobacteria</taxon>
        <taxon>Desulfobacterales</taxon>
        <taxon>Desulfobacteraceae</taxon>
        <taxon>Desulfamplus</taxon>
    </lineage>
</organism>
<evidence type="ECO:0000313" key="1">
    <source>
        <dbReference type="EMBL" id="SLM31202.1"/>
    </source>
</evidence>
<proteinExistence type="predicted"/>
<accession>A0A1W1HFP1</accession>
<name>A0A1W1HFP1_9BACT</name>
<keyword evidence="2" id="KW-1185">Reference proteome</keyword>
<dbReference type="EMBL" id="FWEV01000206">
    <property type="protein sequence ID" value="SLM31202.1"/>
    <property type="molecule type" value="Genomic_DNA"/>
</dbReference>
<dbReference type="Proteomes" id="UP000191931">
    <property type="component" value="Unassembled WGS sequence"/>
</dbReference>